<evidence type="ECO:0000256" key="1">
    <source>
        <dbReference type="SAM" id="MobiDB-lite"/>
    </source>
</evidence>
<gene>
    <name evidence="2" type="ORF">HBR001_LOCUS8457</name>
</gene>
<evidence type="ECO:0000313" key="3">
    <source>
        <dbReference type="Proteomes" id="UP001162031"/>
    </source>
</evidence>
<feature type="region of interest" description="Disordered" evidence="1">
    <location>
        <begin position="54"/>
        <end position="81"/>
    </location>
</feature>
<name>A0AAV0UZH0_HYABA</name>
<comment type="caution">
    <text evidence="2">The sequence shown here is derived from an EMBL/GenBank/DDBJ whole genome shotgun (WGS) entry which is preliminary data.</text>
</comment>
<dbReference type="Proteomes" id="UP001162031">
    <property type="component" value="Unassembled WGS sequence"/>
</dbReference>
<evidence type="ECO:0000313" key="2">
    <source>
        <dbReference type="EMBL" id="CAI5741378.1"/>
    </source>
</evidence>
<dbReference type="Gene3D" id="2.30.30.140">
    <property type="match status" value="1"/>
</dbReference>
<accession>A0AAV0UZH0</accession>
<keyword evidence="3" id="KW-1185">Reference proteome</keyword>
<organism evidence="2 3">
    <name type="scientific">Hyaloperonospora brassicae</name>
    <name type="common">Brassica downy mildew</name>
    <name type="synonym">Peronospora brassicae</name>
    <dbReference type="NCBI Taxonomy" id="162125"/>
    <lineage>
        <taxon>Eukaryota</taxon>
        <taxon>Sar</taxon>
        <taxon>Stramenopiles</taxon>
        <taxon>Oomycota</taxon>
        <taxon>Peronosporomycetes</taxon>
        <taxon>Peronosporales</taxon>
        <taxon>Peronosporaceae</taxon>
        <taxon>Hyaloperonospora</taxon>
    </lineage>
</organism>
<dbReference type="SUPFAM" id="SSF54160">
    <property type="entry name" value="Chromo domain-like"/>
    <property type="match status" value="1"/>
</dbReference>
<protein>
    <submittedName>
        <fullName evidence="2">Uncharacterized protein</fullName>
    </submittedName>
</protein>
<reference evidence="2" key="1">
    <citation type="submission" date="2022-12" db="EMBL/GenBank/DDBJ databases">
        <authorList>
            <person name="Webb A."/>
        </authorList>
    </citation>
    <scope>NUCLEOTIDE SEQUENCE</scope>
    <source>
        <strain evidence="2">Hp1</strain>
    </source>
</reference>
<sequence length="355" mass="39380">MAATLVPAVPTSPTLKTTVHMTPNTDASAPAIVAGDEGAVVALEKSFSIVSVAGTPENTPPVKKRRRDESSHPTKKKKKKKKDTAQCVGYYVDALDKKMLWGEASIVQCNVATRKIKVHFVGWSKNHDLWTDVMSITAHGRYALRTKDNTVKSWNGDMRLFEGVLGIIEESTCPPVPRQIPDNHQVTLLSAGLARKTGDRAEVSRVDNTERPASRGKANVDFRNKVSSERTIVARKGVEKSNGPWHETARRLKRVKKVKSAEKSVQVPMQCVTKTKREGRQFTALTAEKACAPTQARVFFSNELPVFCNLELDDGTAMDFSVQREMARVEREALQSFLDECAVIWKKQVRALPAE</sequence>
<dbReference type="AlphaFoldDB" id="A0AAV0UZH0"/>
<dbReference type="CDD" id="cd20104">
    <property type="entry name" value="MBT_PHF20L1-like"/>
    <property type="match status" value="1"/>
</dbReference>
<dbReference type="EMBL" id="CANTFL010001449">
    <property type="protein sequence ID" value="CAI5741378.1"/>
    <property type="molecule type" value="Genomic_DNA"/>
</dbReference>
<dbReference type="InterPro" id="IPR016197">
    <property type="entry name" value="Chromo-like_dom_sf"/>
</dbReference>
<proteinExistence type="predicted"/>